<gene>
    <name evidence="1" type="ORF">MLD38_030855</name>
</gene>
<sequence length="145" mass="16341">MEKEPEPRPSHDRSSLLSAYYAPSSQRPLLPHVAEFTLKFLRDGRITLWPGNLARTASIFEGAVGEKNVVQDEDALEAVNTDWMHKYRGSSRLMLHPRNADEVQFFHCDKRCFAVVPQGGNTGLVGGSVPVYDKDYQQLVSLWPV</sequence>
<reference evidence="2" key="1">
    <citation type="journal article" date="2023" name="Front. Plant Sci.">
        <title>Chromosomal-level genome assembly of Melastoma candidum provides insights into trichome evolution.</title>
        <authorList>
            <person name="Zhong Y."/>
            <person name="Wu W."/>
            <person name="Sun C."/>
            <person name="Zou P."/>
            <person name="Liu Y."/>
            <person name="Dai S."/>
            <person name="Zhou R."/>
        </authorList>
    </citation>
    <scope>NUCLEOTIDE SEQUENCE [LARGE SCALE GENOMIC DNA]</scope>
</reference>
<dbReference type="Proteomes" id="UP001057402">
    <property type="component" value="Chromosome 9"/>
</dbReference>
<evidence type="ECO:0000313" key="2">
    <source>
        <dbReference type="Proteomes" id="UP001057402"/>
    </source>
</evidence>
<proteinExistence type="predicted"/>
<organism evidence="1 2">
    <name type="scientific">Melastoma candidum</name>
    <dbReference type="NCBI Taxonomy" id="119954"/>
    <lineage>
        <taxon>Eukaryota</taxon>
        <taxon>Viridiplantae</taxon>
        <taxon>Streptophyta</taxon>
        <taxon>Embryophyta</taxon>
        <taxon>Tracheophyta</taxon>
        <taxon>Spermatophyta</taxon>
        <taxon>Magnoliopsida</taxon>
        <taxon>eudicotyledons</taxon>
        <taxon>Gunneridae</taxon>
        <taxon>Pentapetalae</taxon>
        <taxon>rosids</taxon>
        <taxon>malvids</taxon>
        <taxon>Myrtales</taxon>
        <taxon>Melastomataceae</taxon>
        <taxon>Melastomatoideae</taxon>
        <taxon>Melastomateae</taxon>
        <taxon>Melastoma</taxon>
    </lineage>
</organism>
<protein>
    <submittedName>
        <fullName evidence="1">Uncharacterized protein</fullName>
    </submittedName>
</protein>
<keyword evidence="2" id="KW-1185">Reference proteome</keyword>
<dbReference type="EMBL" id="CM042888">
    <property type="protein sequence ID" value="KAI4325456.1"/>
    <property type="molecule type" value="Genomic_DNA"/>
</dbReference>
<comment type="caution">
    <text evidence="1">The sequence shown here is derived from an EMBL/GenBank/DDBJ whole genome shotgun (WGS) entry which is preliminary data.</text>
</comment>
<evidence type="ECO:0000313" key="1">
    <source>
        <dbReference type="EMBL" id="KAI4325456.1"/>
    </source>
</evidence>
<accession>A0ACB9MRH0</accession>
<name>A0ACB9MRH0_9MYRT</name>